<dbReference type="RefSeq" id="XP_012878129.1">
    <property type="nucleotide sequence ID" value="XM_013022675.1"/>
</dbReference>
<evidence type="ECO:0000313" key="3">
    <source>
        <dbReference type="RefSeq" id="XP_012878129.1"/>
    </source>
</evidence>
<dbReference type="GO" id="GO:0007283">
    <property type="term" value="P:spermatogenesis"/>
    <property type="evidence" value="ECO:0007669"/>
    <property type="project" value="TreeGrafter"/>
</dbReference>
<reference evidence="3" key="1">
    <citation type="submission" date="2025-08" db="UniProtKB">
        <authorList>
            <consortium name="RefSeq"/>
        </authorList>
    </citation>
    <scope>IDENTIFICATION</scope>
    <source>
        <tissue evidence="3">Kidney</tissue>
    </source>
</reference>
<sequence>MLGPSITVAIGSFSLPLAVSPRVEELSRPRRFYLEYYSNNRTTPIWPIPRPTLEYHPTDRLKELAIPKIRTNIWNMDMSEVLHVSRAAQTAVPSQRILHLAKPKVPAPLLEEWDPMPKPKTHVSNYRRLLQLAMPKAQWEQCIPDRSPHWEVLNGTKKAVASERILSLARPKVRRDLNEGYNPFRVSPASLVAHASPRIYELAIPKSVTKKV</sequence>
<keyword evidence="1" id="KW-0677">Repeat</keyword>
<dbReference type="CTD" id="51298"/>
<dbReference type="KEGG" id="dord:105990313"/>
<dbReference type="Proteomes" id="UP000081671">
    <property type="component" value="Unplaced"/>
</dbReference>
<gene>
    <name evidence="3" type="primary">Theg</name>
</gene>
<name>A0A1S3FQ31_DIPOR</name>
<dbReference type="PANTHER" id="PTHR15901">
    <property type="entry name" value="TESTICULAR HAPLOID EXPRESSED GENE PROTEIN"/>
    <property type="match status" value="1"/>
</dbReference>
<dbReference type="GeneID" id="105990313"/>
<dbReference type="Pfam" id="PF14912">
    <property type="entry name" value="THEG"/>
    <property type="match status" value="3"/>
</dbReference>
<dbReference type="InParanoid" id="A0A1S3FQ31"/>
<dbReference type="PANTHER" id="PTHR15901:SF16">
    <property type="entry name" value="TESTICULAR HAPLOID EXPRESSED GENE PROTEIN"/>
    <property type="match status" value="1"/>
</dbReference>
<dbReference type="InterPro" id="IPR006623">
    <property type="entry name" value="THEG"/>
</dbReference>
<organism evidence="2 3">
    <name type="scientific">Dipodomys ordii</name>
    <name type="common">Ord's kangaroo rat</name>
    <dbReference type="NCBI Taxonomy" id="10020"/>
    <lineage>
        <taxon>Eukaryota</taxon>
        <taxon>Metazoa</taxon>
        <taxon>Chordata</taxon>
        <taxon>Craniata</taxon>
        <taxon>Vertebrata</taxon>
        <taxon>Euteleostomi</taxon>
        <taxon>Mammalia</taxon>
        <taxon>Eutheria</taxon>
        <taxon>Euarchontoglires</taxon>
        <taxon>Glires</taxon>
        <taxon>Rodentia</taxon>
        <taxon>Castorimorpha</taxon>
        <taxon>Heteromyidae</taxon>
        <taxon>Dipodomyinae</taxon>
        <taxon>Dipodomys</taxon>
    </lineage>
</organism>
<accession>A0A1S3FQ31</accession>
<dbReference type="FunCoup" id="A0A1S3FQ31">
    <property type="interactions" value="256"/>
</dbReference>
<proteinExistence type="predicted"/>
<keyword evidence="2" id="KW-1185">Reference proteome</keyword>
<dbReference type="AlphaFoldDB" id="A0A1S3FQ31"/>
<dbReference type="InterPro" id="IPR042401">
    <property type="entry name" value="SPMAP2-like"/>
</dbReference>
<evidence type="ECO:0000313" key="2">
    <source>
        <dbReference type="Proteomes" id="UP000081671"/>
    </source>
</evidence>
<dbReference type="OrthoDB" id="25466at2759"/>
<evidence type="ECO:0000256" key="1">
    <source>
        <dbReference type="ARBA" id="ARBA00022737"/>
    </source>
</evidence>
<dbReference type="SMART" id="SM00705">
    <property type="entry name" value="THEG"/>
    <property type="match status" value="6"/>
</dbReference>
<dbReference type="STRING" id="10020.ENSDORP00000019422"/>
<protein>
    <submittedName>
        <fullName evidence="3">Testicular haploid expressed gene protein</fullName>
    </submittedName>
</protein>